<name>A0A834IX42_RHYFE</name>
<dbReference type="EMBL" id="JAACXV010000023">
    <property type="protein sequence ID" value="KAF7286683.1"/>
    <property type="molecule type" value="Genomic_DNA"/>
</dbReference>
<dbReference type="Proteomes" id="UP000625711">
    <property type="component" value="Unassembled WGS sequence"/>
</dbReference>
<proteinExistence type="predicted"/>
<dbReference type="AlphaFoldDB" id="A0A834IX42"/>
<dbReference type="Pfam" id="PF17906">
    <property type="entry name" value="HTH_48"/>
    <property type="match status" value="1"/>
</dbReference>
<reference evidence="2" key="1">
    <citation type="submission" date="2020-08" db="EMBL/GenBank/DDBJ databases">
        <title>Genome sequencing and assembly of the red palm weevil Rhynchophorus ferrugineus.</title>
        <authorList>
            <person name="Dias G.B."/>
            <person name="Bergman C.M."/>
            <person name="Manee M."/>
        </authorList>
    </citation>
    <scope>NUCLEOTIDE SEQUENCE</scope>
    <source>
        <strain evidence="2">AA-2017</strain>
        <tissue evidence="2">Whole larva</tissue>
    </source>
</reference>
<keyword evidence="3" id="KW-1185">Reference proteome</keyword>
<gene>
    <name evidence="2" type="ORF">GWI33_004706</name>
</gene>
<feature type="domain" description="Mos1 transposase HTH" evidence="1">
    <location>
        <begin position="92"/>
        <end position="139"/>
    </location>
</feature>
<evidence type="ECO:0000313" key="3">
    <source>
        <dbReference type="Proteomes" id="UP000625711"/>
    </source>
</evidence>
<evidence type="ECO:0000313" key="2">
    <source>
        <dbReference type="EMBL" id="KAF7286683.1"/>
    </source>
</evidence>
<dbReference type="Gene3D" id="1.10.10.1450">
    <property type="match status" value="1"/>
</dbReference>
<dbReference type="InterPro" id="IPR041426">
    <property type="entry name" value="Mos1_HTH"/>
</dbReference>
<evidence type="ECO:0000259" key="1">
    <source>
        <dbReference type="Pfam" id="PF17906"/>
    </source>
</evidence>
<organism evidence="2 3">
    <name type="scientific">Rhynchophorus ferrugineus</name>
    <name type="common">Red palm weevil</name>
    <name type="synonym">Curculio ferrugineus</name>
    <dbReference type="NCBI Taxonomy" id="354439"/>
    <lineage>
        <taxon>Eukaryota</taxon>
        <taxon>Metazoa</taxon>
        <taxon>Ecdysozoa</taxon>
        <taxon>Arthropoda</taxon>
        <taxon>Hexapoda</taxon>
        <taxon>Insecta</taxon>
        <taxon>Pterygota</taxon>
        <taxon>Neoptera</taxon>
        <taxon>Endopterygota</taxon>
        <taxon>Coleoptera</taxon>
        <taxon>Polyphaga</taxon>
        <taxon>Cucujiformia</taxon>
        <taxon>Curculionidae</taxon>
        <taxon>Dryophthorinae</taxon>
        <taxon>Rhynchophorus</taxon>
    </lineage>
</organism>
<protein>
    <recommendedName>
        <fullName evidence="1">Mos1 transposase HTH domain-containing protein</fullName>
    </recommendedName>
</protein>
<dbReference type="OrthoDB" id="6780833at2759"/>
<accession>A0A834IX42</accession>
<comment type="caution">
    <text evidence="2">The sequence shown here is derived from an EMBL/GenBank/DDBJ whole genome shotgun (WGS) entry which is preliminary data.</text>
</comment>
<sequence length="145" mass="17033">MEKEINRDRETAEESIGENVVQPIQKKRVRKSCKDTCNEKCEDFTPIKDQDIAIRHSPRQLSLKRAGVGPVKLNKRWRIALNVSSFVPKEEFLKEILLHYFIQNKSASEAHRVLVETYGDHALSEQTCIDWFKRFNNKDYNVKDK</sequence>